<gene>
    <name evidence="2" type="ORF">HNQ61_003776</name>
</gene>
<comment type="caution">
    <text evidence="2">The sequence shown here is derived from an EMBL/GenBank/DDBJ whole genome shotgun (WGS) entry which is preliminary data.</text>
</comment>
<dbReference type="Proteomes" id="UP000582837">
    <property type="component" value="Unassembled WGS sequence"/>
</dbReference>
<keyword evidence="3" id="KW-1185">Reference proteome</keyword>
<name>A0A841H1V7_9BACT</name>
<feature type="compositionally biased region" description="Basic and acidic residues" evidence="1">
    <location>
        <begin position="1"/>
        <end position="25"/>
    </location>
</feature>
<feature type="region of interest" description="Disordered" evidence="1">
    <location>
        <begin position="1"/>
        <end position="46"/>
    </location>
</feature>
<dbReference type="EMBL" id="JACHIA010000012">
    <property type="protein sequence ID" value="MBB6072115.1"/>
    <property type="molecule type" value="Genomic_DNA"/>
</dbReference>
<sequence length="107" mass="12295">MSNTDRSAHTTTDHDFIRRWVEERGGTPSHVKRTGDKEDPGILRIDFPGYSGKDSLEEISWEEFFEKFEENGLALLHRDMKGDDGELDRFNKLISRKGTEEAHEGGE</sequence>
<dbReference type="AlphaFoldDB" id="A0A841H1V7"/>
<dbReference type="RefSeq" id="WP_170034740.1">
    <property type="nucleotide sequence ID" value="NZ_JABDTL010000001.1"/>
</dbReference>
<proteinExistence type="predicted"/>
<organism evidence="2 3">
    <name type="scientific">Longimicrobium terrae</name>
    <dbReference type="NCBI Taxonomy" id="1639882"/>
    <lineage>
        <taxon>Bacteria</taxon>
        <taxon>Pseudomonadati</taxon>
        <taxon>Gemmatimonadota</taxon>
        <taxon>Longimicrobiia</taxon>
        <taxon>Longimicrobiales</taxon>
        <taxon>Longimicrobiaceae</taxon>
        <taxon>Longimicrobium</taxon>
    </lineage>
</organism>
<accession>A0A841H1V7</accession>
<protein>
    <recommendedName>
        <fullName evidence="4">1,4-alpha-glucan branching enzyme</fullName>
    </recommendedName>
</protein>
<reference evidence="2 3" key="1">
    <citation type="submission" date="2020-08" db="EMBL/GenBank/DDBJ databases">
        <title>Genomic Encyclopedia of Type Strains, Phase IV (KMG-IV): sequencing the most valuable type-strain genomes for metagenomic binning, comparative biology and taxonomic classification.</title>
        <authorList>
            <person name="Goeker M."/>
        </authorList>
    </citation>
    <scope>NUCLEOTIDE SEQUENCE [LARGE SCALE GENOMIC DNA]</scope>
    <source>
        <strain evidence="2 3">DSM 29007</strain>
    </source>
</reference>
<evidence type="ECO:0000313" key="3">
    <source>
        <dbReference type="Proteomes" id="UP000582837"/>
    </source>
</evidence>
<evidence type="ECO:0000313" key="2">
    <source>
        <dbReference type="EMBL" id="MBB6072115.1"/>
    </source>
</evidence>
<evidence type="ECO:0008006" key="4">
    <source>
        <dbReference type="Google" id="ProtNLM"/>
    </source>
</evidence>
<evidence type="ECO:0000256" key="1">
    <source>
        <dbReference type="SAM" id="MobiDB-lite"/>
    </source>
</evidence>